<keyword evidence="9 13" id="KW-0520">NAD</keyword>
<keyword evidence="17" id="KW-1185">Reference proteome</keyword>
<dbReference type="SUPFAM" id="SSF51905">
    <property type="entry name" value="FAD/NAD(P)-binding domain"/>
    <property type="match status" value="1"/>
</dbReference>
<dbReference type="PANTHER" id="PTHR22912">
    <property type="entry name" value="DISULFIDE OXIDOREDUCTASE"/>
    <property type="match status" value="1"/>
</dbReference>
<sequence>MDKDIIVIGGGPGGYVAAIRAAQLGAKVCVIEKDKLGGTCLNRGCIPTKALYRNAEILNILKNVDEFGINVDNFNVNVDKIHSRKQGIIDQLVGGVEQLLKANNVEVVYGNAEFKDKNTIQILFKDGIKRDITAANIIIATGSKPSIPPIEGANEGGIYTSEDILNFQGIPKTLAVIGGGVVGMELACIFNAMGTRVTVLEFMPNILGQVDSDITKRLVVSLKKKGIAVNTSTKVTKIEKISDKYVIYAEGKKGEFKVEADKVLISAGRMPAALGLNLEGIGVEFDKKGIKTNSSFETNVKGIYAIGDVNGKVMLAHAASHQGIFTAEKIMERAANSENQVVPSCIFVFPEIACVGITEDEAKQKGIPYRTCKFMFGANGKALALGEGEGFIKVIATKTSLENPTEERILGVHIMGPHASDLIHEGTLAIQNNLSIEGIKNTIHAHPTLSEAFSEAVMGIAGEAIHMAPIKL</sequence>
<keyword evidence="10" id="KW-1015">Disulfide bond</keyword>
<evidence type="ECO:0000256" key="4">
    <source>
        <dbReference type="ARBA" id="ARBA00016961"/>
    </source>
</evidence>
<dbReference type="InterPro" id="IPR016156">
    <property type="entry name" value="FAD/NAD-linked_Rdtase_dimer_sf"/>
</dbReference>
<accession>A0ABQ5N5A6</accession>
<proteinExistence type="inferred from homology"/>
<comment type="cofactor">
    <cofactor evidence="13">
        <name>FAD</name>
        <dbReference type="ChEBI" id="CHEBI:57692"/>
    </cofactor>
    <text evidence="13">Binds 1 FAD per subunit.</text>
</comment>
<comment type="subcellular location">
    <subcellularLocation>
        <location evidence="1">Cytoplasm</location>
    </subcellularLocation>
</comment>
<evidence type="ECO:0000259" key="15">
    <source>
        <dbReference type="Pfam" id="PF07992"/>
    </source>
</evidence>
<dbReference type="Gene3D" id="3.30.390.30">
    <property type="match status" value="1"/>
</dbReference>
<keyword evidence="5" id="KW-0963">Cytoplasm</keyword>
<dbReference type="SUPFAM" id="SSF55424">
    <property type="entry name" value="FAD/NAD-linked reductases, dimerisation (C-terminal) domain"/>
    <property type="match status" value="1"/>
</dbReference>
<evidence type="ECO:0000256" key="6">
    <source>
        <dbReference type="ARBA" id="ARBA00022630"/>
    </source>
</evidence>
<dbReference type="InterPro" id="IPR001100">
    <property type="entry name" value="Pyr_nuc-diS_OxRdtase"/>
</dbReference>
<evidence type="ECO:0000256" key="5">
    <source>
        <dbReference type="ARBA" id="ARBA00022490"/>
    </source>
</evidence>
<dbReference type="InterPro" id="IPR050151">
    <property type="entry name" value="Class-I_Pyr_Nuc-Dis_Oxidored"/>
</dbReference>
<comment type="similarity">
    <text evidence="2 13">Belongs to the class-I pyridine nucleotide-disulfide oxidoreductase family.</text>
</comment>
<evidence type="ECO:0000256" key="8">
    <source>
        <dbReference type="ARBA" id="ARBA00023002"/>
    </source>
</evidence>
<dbReference type="PANTHER" id="PTHR22912:SF217">
    <property type="entry name" value="DIHYDROLIPOYL DEHYDROGENASE"/>
    <property type="match status" value="1"/>
</dbReference>
<dbReference type="Pfam" id="PF02852">
    <property type="entry name" value="Pyr_redox_dim"/>
    <property type="match status" value="1"/>
</dbReference>
<keyword evidence="11 13" id="KW-0676">Redox-active center</keyword>
<name>A0ABQ5N5A6_9CLOT</name>
<evidence type="ECO:0000256" key="13">
    <source>
        <dbReference type="RuleBase" id="RU003692"/>
    </source>
</evidence>
<evidence type="ECO:0000256" key="1">
    <source>
        <dbReference type="ARBA" id="ARBA00004496"/>
    </source>
</evidence>
<evidence type="ECO:0000313" key="17">
    <source>
        <dbReference type="Proteomes" id="UP001208567"/>
    </source>
</evidence>
<evidence type="ECO:0000256" key="11">
    <source>
        <dbReference type="ARBA" id="ARBA00023284"/>
    </source>
</evidence>
<comment type="caution">
    <text evidence="16">The sequence shown here is derived from an EMBL/GenBank/DDBJ whole genome shotgun (WGS) entry which is preliminary data.</text>
</comment>
<dbReference type="InterPro" id="IPR004099">
    <property type="entry name" value="Pyr_nucl-diS_OxRdtase_dimer"/>
</dbReference>
<evidence type="ECO:0000313" key="16">
    <source>
        <dbReference type="EMBL" id="GLC30423.1"/>
    </source>
</evidence>
<dbReference type="PRINTS" id="PR00368">
    <property type="entry name" value="FADPNR"/>
</dbReference>
<gene>
    <name evidence="16" type="primary">pdhD1</name>
    <name evidence="16" type="ORF">bsdE14_18330</name>
</gene>
<dbReference type="RefSeq" id="WP_264849688.1">
    <property type="nucleotide sequence ID" value="NZ_BRXR01000001.1"/>
</dbReference>
<keyword evidence="7 13" id="KW-0274">FAD</keyword>
<dbReference type="Pfam" id="PF07992">
    <property type="entry name" value="Pyr_redox_2"/>
    <property type="match status" value="1"/>
</dbReference>
<dbReference type="InterPro" id="IPR036188">
    <property type="entry name" value="FAD/NAD-bd_sf"/>
</dbReference>
<dbReference type="InterPro" id="IPR012999">
    <property type="entry name" value="Pyr_OxRdtase_I_AS"/>
</dbReference>
<protein>
    <recommendedName>
        <fullName evidence="4 13">Dihydrolipoyl dehydrogenase</fullName>
        <ecNumber evidence="3 13">1.8.1.4</ecNumber>
    </recommendedName>
</protein>
<evidence type="ECO:0000256" key="7">
    <source>
        <dbReference type="ARBA" id="ARBA00022827"/>
    </source>
</evidence>
<evidence type="ECO:0000256" key="9">
    <source>
        <dbReference type="ARBA" id="ARBA00023027"/>
    </source>
</evidence>
<comment type="miscellaneous">
    <text evidence="13">The active site is a redox-active disulfide bond.</text>
</comment>
<reference evidence="16 17" key="1">
    <citation type="journal article" date="2024" name="Int. J. Syst. Evol. Microbiol.">
        <title>Clostridium omnivorum sp. nov., isolated from anoxic soil under the treatment of reductive soil disinfestation.</title>
        <authorList>
            <person name="Ueki A."/>
            <person name="Tonouchi A."/>
            <person name="Kaku N."/>
            <person name="Honma S."/>
            <person name="Ueki K."/>
        </authorList>
    </citation>
    <scope>NUCLEOTIDE SEQUENCE [LARGE SCALE GENOMIC DNA]</scope>
    <source>
        <strain evidence="16 17">E14</strain>
    </source>
</reference>
<feature type="domain" description="FAD/NAD(P)-binding" evidence="15">
    <location>
        <begin position="3"/>
        <end position="323"/>
    </location>
</feature>
<evidence type="ECO:0000256" key="12">
    <source>
        <dbReference type="ARBA" id="ARBA00049187"/>
    </source>
</evidence>
<organism evidence="16 17">
    <name type="scientific">Clostridium omnivorum</name>
    <dbReference type="NCBI Taxonomy" id="1604902"/>
    <lineage>
        <taxon>Bacteria</taxon>
        <taxon>Bacillati</taxon>
        <taxon>Bacillota</taxon>
        <taxon>Clostridia</taxon>
        <taxon>Eubacteriales</taxon>
        <taxon>Clostridiaceae</taxon>
        <taxon>Clostridium</taxon>
    </lineage>
</organism>
<dbReference type="PROSITE" id="PS00076">
    <property type="entry name" value="PYRIDINE_REDOX_1"/>
    <property type="match status" value="1"/>
</dbReference>
<evidence type="ECO:0000259" key="14">
    <source>
        <dbReference type="Pfam" id="PF02852"/>
    </source>
</evidence>
<dbReference type="InterPro" id="IPR023753">
    <property type="entry name" value="FAD/NAD-binding_dom"/>
</dbReference>
<evidence type="ECO:0000256" key="10">
    <source>
        <dbReference type="ARBA" id="ARBA00023157"/>
    </source>
</evidence>
<dbReference type="EMBL" id="BRXR01000001">
    <property type="protein sequence ID" value="GLC30423.1"/>
    <property type="molecule type" value="Genomic_DNA"/>
</dbReference>
<evidence type="ECO:0000256" key="3">
    <source>
        <dbReference type="ARBA" id="ARBA00012608"/>
    </source>
</evidence>
<dbReference type="PIRSF" id="PIRSF000350">
    <property type="entry name" value="Mercury_reductase_MerA"/>
    <property type="match status" value="1"/>
</dbReference>
<keyword evidence="8 13" id="KW-0560">Oxidoreductase</keyword>
<keyword evidence="6 13" id="KW-0285">Flavoprotein</keyword>
<dbReference type="Gene3D" id="3.50.50.60">
    <property type="entry name" value="FAD/NAD(P)-binding domain"/>
    <property type="match status" value="2"/>
</dbReference>
<dbReference type="PRINTS" id="PR00411">
    <property type="entry name" value="PNDRDTASEI"/>
</dbReference>
<dbReference type="Proteomes" id="UP001208567">
    <property type="component" value="Unassembled WGS sequence"/>
</dbReference>
<evidence type="ECO:0000256" key="2">
    <source>
        <dbReference type="ARBA" id="ARBA00007532"/>
    </source>
</evidence>
<comment type="catalytic activity">
    <reaction evidence="12 13">
        <text>N(6)-[(R)-dihydrolipoyl]-L-lysyl-[protein] + NAD(+) = N(6)-[(R)-lipoyl]-L-lysyl-[protein] + NADH + H(+)</text>
        <dbReference type="Rhea" id="RHEA:15045"/>
        <dbReference type="Rhea" id="RHEA-COMP:10474"/>
        <dbReference type="Rhea" id="RHEA-COMP:10475"/>
        <dbReference type="ChEBI" id="CHEBI:15378"/>
        <dbReference type="ChEBI" id="CHEBI:57540"/>
        <dbReference type="ChEBI" id="CHEBI:57945"/>
        <dbReference type="ChEBI" id="CHEBI:83099"/>
        <dbReference type="ChEBI" id="CHEBI:83100"/>
        <dbReference type="EC" id="1.8.1.4"/>
    </reaction>
</comment>
<feature type="domain" description="Pyridine nucleotide-disulphide oxidoreductase dimerisation" evidence="14">
    <location>
        <begin position="342"/>
        <end position="456"/>
    </location>
</feature>
<dbReference type="NCBIfam" id="TIGR01350">
    <property type="entry name" value="lipoamide_DH"/>
    <property type="match status" value="1"/>
</dbReference>
<dbReference type="InterPro" id="IPR006258">
    <property type="entry name" value="Lipoamide_DH"/>
</dbReference>
<dbReference type="EC" id="1.8.1.4" evidence="3 13"/>